<evidence type="ECO:0000256" key="3">
    <source>
        <dbReference type="ARBA" id="ARBA00023163"/>
    </source>
</evidence>
<evidence type="ECO:0000259" key="4">
    <source>
        <dbReference type="PROSITE" id="PS01124"/>
    </source>
</evidence>
<feature type="domain" description="HTH araC/xylS-type" evidence="4">
    <location>
        <begin position="215"/>
        <end position="316"/>
    </location>
</feature>
<accession>A0A6J7LRI2</accession>
<gene>
    <name evidence="5" type="ORF">UFOPK3772_03294</name>
</gene>
<keyword evidence="2" id="KW-0238">DNA-binding</keyword>
<dbReference type="Gene3D" id="1.10.10.60">
    <property type="entry name" value="Homeodomain-like"/>
    <property type="match status" value="1"/>
</dbReference>
<proteinExistence type="predicted"/>
<dbReference type="PROSITE" id="PS01124">
    <property type="entry name" value="HTH_ARAC_FAMILY_2"/>
    <property type="match status" value="1"/>
</dbReference>
<dbReference type="AlphaFoldDB" id="A0A6J7LRI2"/>
<dbReference type="InterPro" id="IPR009057">
    <property type="entry name" value="Homeodomain-like_sf"/>
</dbReference>
<evidence type="ECO:0000256" key="1">
    <source>
        <dbReference type="ARBA" id="ARBA00023015"/>
    </source>
</evidence>
<sequence>MGDRGRTEPGTHPVAGLVRSTQAVVLRDEVAAVTPHEVTPLGSSLDGAVGVVRMETSMLVFVRYGGDVIVESPPTANRVVATVPLGPMHVTIGSSPRGEVKSSGFLLSPQDRTLMKPDPWAGALVFAADEERVADHRSMVFGDELVPRSAEAYSPMLTHACRRAWSATEALAGQASGPVLDHFLGTVEDQLLTALVLSSGAQARPLAFGGRRHLDALRQWLADHHGPGVTATDMARGVGLSIRQLQAVTRDGLGVTPLELLREVRLERARELLSVADPDAVTVARVAHECGFAHLGRFSASYRRRFGETPSWSLRSRRPSA</sequence>
<dbReference type="EMBL" id="CAFBNE010000183">
    <property type="protein sequence ID" value="CAB4970015.1"/>
    <property type="molecule type" value="Genomic_DNA"/>
</dbReference>
<dbReference type="SMART" id="SM00342">
    <property type="entry name" value="HTH_ARAC"/>
    <property type="match status" value="1"/>
</dbReference>
<dbReference type="PANTHER" id="PTHR46796">
    <property type="entry name" value="HTH-TYPE TRANSCRIPTIONAL ACTIVATOR RHAS-RELATED"/>
    <property type="match status" value="1"/>
</dbReference>
<dbReference type="InterPro" id="IPR050204">
    <property type="entry name" value="AraC_XylS_family_regulators"/>
</dbReference>
<dbReference type="GO" id="GO:0003700">
    <property type="term" value="F:DNA-binding transcription factor activity"/>
    <property type="evidence" value="ECO:0007669"/>
    <property type="project" value="InterPro"/>
</dbReference>
<dbReference type="InterPro" id="IPR018060">
    <property type="entry name" value="HTH_AraC"/>
</dbReference>
<dbReference type="InterPro" id="IPR018062">
    <property type="entry name" value="HTH_AraC-typ_CS"/>
</dbReference>
<dbReference type="PANTHER" id="PTHR46796:SF12">
    <property type="entry name" value="HTH-TYPE DNA-BINDING TRANSCRIPTIONAL ACTIVATOR EUTR"/>
    <property type="match status" value="1"/>
</dbReference>
<keyword evidence="1" id="KW-0805">Transcription regulation</keyword>
<evidence type="ECO:0000313" key="5">
    <source>
        <dbReference type="EMBL" id="CAB4970015.1"/>
    </source>
</evidence>
<dbReference type="SUPFAM" id="SSF46689">
    <property type="entry name" value="Homeodomain-like"/>
    <property type="match status" value="1"/>
</dbReference>
<keyword evidence="3" id="KW-0804">Transcription</keyword>
<dbReference type="Pfam" id="PF12833">
    <property type="entry name" value="HTH_18"/>
    <property type="match status" value="1"/>
</dbReference>
<protein>
    <submittedName>
        <fullName evidence="5">Unannotated protein</fullName>
    </submittedName>
</protein>
<name>A0A6J7LRI2_9ZZZZ</name>
<organism evidence="5">
    <name type="scientific">freshwater metagenome</name>
    <dbReference type="NCBI Taxonomy" id="449393"/>
    <lineage>
        <taxon>unclassified sequences</taxon>
        <taxon>metagenomes</taxon>
        <taxon>ecological metagenomes</taxon>
    </lineage>
</organism>
<dbReference type="PROSITE" id="PS00041">
    <property type="entry name" value="HTH_ARAC_FAMILY_1"/>
    <property type="match status" value="1"/>
</dbReference>
<dbReference type="GO" id="GO:0043565">
    <property type="term" value="F:sequence-specific DNA binding"/>
    <property type="evidence" value="ECO:0007669"/>
    <property type="project" value="InterPro"/>
</dbReference>
<reference evidence="5" key="1">
    <citation type="submission" date="2020-05" db="EMBL/GenBank/DDBJ databases">
        <authorList>
            <person name="Chiriac C."/>
            <person name="Salcher M."/>
            <person name="Ghai R."/>
            <person name="Kavagutti S V."/>
        </authorList>
    </citation>
    <scope>NUCLEOTIDE SEQUENCE</scope>
</reference>
<evidence type="ECO:0000256" key="2">
    <source>
        <dbReference type="ARBA" id="ARBA00023125"/>
    </source>
</evidence>